<evidence type="ECO:0000313" key="1">
    <source>
        <dbReference type="EMBL" id="KAG7310166.1"/>
    </source>
</evidence>
<keyword evidence="2" id="KW-1185">Reference proteome</keyword>
<reference evidence="1 2" key="1">
    <citation type="submission" date="2021-06" db="EMBL/GenBank/DDBJ databases">
        <title>A haploid diamondback moth (Plutella xylostella L.) genome assembly resolves 31 chromosomes and identifies a diamide resistance mutation.</title>
        <authorList>
            <person name="Ward C.M."/>
            <person name="Perry K.D."/>
            <person name="Baker G."/>
            <person name="Powis K."/>
            <person name="Heckel D.G."/>
            <person name="Baxter S.W."/>
        </authorList>
    </citation>
    <scope>NUCLEOTIDE SEQUENCE [LARGE SCALE GENOMIC DNA]</scope>
    <source>
        <strain evidence="1 2">LV</strain>
        <tissue evidence="1">Single pupa</tissue>
    </source>
</reference>
<evidence type="ECO:0000313" key="2">
    <source>
        <dbReference type="Proteomes" id="UP000823941"/>
    </source>
</evidence>
<name>A0ABQ7QYQ8_PLUXY</name>
<gene>
    <name evidence="1" type="ORF">JYU34_004718</name>
</gene>
<comment type="caution">
    <text evidence="1">The sequence shown here is derived from an EMBL/GenBank/DDBJ whole genome shotgun (WGS) entry which is preliminary data.</text>
</comment>
<accession>A0ABQ7QYQ8</accession>
<sequence length="160" mass="18767">MSLLLPILDYADVCYLDLTEALLNKLERLQNTCIRFIFGLRKYDHVSGYRAKLKWLPIRDRRNLRILCLLFSILHEPNSPSYLKSMFNFLSDTHNRHLRSSHNLLLSLPLHRSGFMLNSFSVTAVRLWNDLPESIRKAPSRPLFKSMVRAHYLSKLGQIN</sequence>
<protein>
    <submittedName>
        <fullName evidence="1">Uncharacterized protein</fullName>
    </submittedName>
</protein>
<dbReference type="EMBL" id="JAHIBW010000006">
    <property type="protein sequence ID" value="KAG7310166.1"/>
    <property type="molecule type" value="Genomic_DNA"/>
</dbReference>
<dbReference type="Proteomes" id="UP000823941">
    <property type="component" value="Chromosome 6"/>
</dbReference>
<proteinExistence type="predicted"/>
<organism evidence="1 2">
    <name type="scientific">Plutella xylostella</name>
    <name type="common">Diamondback moth</name>
    <name type="synonym">Plutella maculipennis</name>
    <dbReference type="NCBI Taxonomy" id="51655"/>
    <lineage>
        <taxon>Eukaryota</taxon>
        <taxon>Metazoa</taxon>
        <taxon>Ecdysozoa</taxon>
        <taxon>Arthropoda</taxon>
        <taxon>Hexapoda</taxon>
        <taxon>Insecta</taxon>
        <taxon>Pterygota</taxon>
        <taxon>Neoptera</taxon>
        <taxon>Endopterygota</taxon>
        <taxon>Lepidoptera</taxon>
        <taxon>Glossata</taxon>
        <taxon>Ditrysia</taxon>
        <taxon>Yponomeutoidea</taxon>
        <taxon>Plutellidae</taxon>
        <taxon>Plutella</taxon>
    </lineage>
</organism>